<evidence type="ECO:0000256" key="1">
    <source>
        <dbReference type="ARBA" id="ARBA00009254"/>
    </source>
</evidence>
<dbReference type="CDD" id="cd00427">
    <property type="entry name" value="Ribosomal_L29_HIP"/>
    <property type="match status" value="1"/>
</dbReference>
<dbReference type="OrthoDB" id="9815192at2"/>
<name>A0A346Y3U5_9ACTN</name>
<accession>A0A346Y3U5</accession>
<evidence type="ECO:0000256" key="5">
    <source>
        <dbReference type="HAMAP-Rule" id="MF_00374"/>
    </source>
</evidence>
<organism evidence="6 7">
    <name type="scientific">Euzebya pacifica</name>
    <dbReference type="NCBI Taxonomy" id="1608957"/>
    <lineage>
        <taxon>Bacteria</taxon>
        <taxon>Bacillati</taxon>
        <taxon>Actinomycetota</taxon>
        <taxon>Nitriliruptoria</taxon>
        <taxon>Euzebyales</taxon>
    </lineage>
</organism>
<dbReference type="SUPFAM" id="SSF46561">
    <property type="entry name" value="Ribosomal protein L29 (L29p)"/>
    <property type="match status" value="1"/>
</dbReference>
<gene>
    <name evidence="5" type="primary">rpmC</name>
    <name evidence="6" type="ORF">DVS28_a4477</name>
</gene>
<dbReference type="InterPro" id="IPR001854">
    <property type="entry name" value="Ribosomal_uL29"/>
</dbReference>
<keyword evidence="7" id="KW-1185">Reference proteome</keyword>
<dbReference type="GO" id="GO:0022625">
    <property type="term" value="C:cytosolic large ribosomal subunit"/>
    <property type="evidence" value="ECO:0007669"/>
    <property type="project" value="TreeGrafter"/>
</dbReference>
<dbReference type="KEGG" id="euz:DVS28_a4477"/>
<dbReference type="AlphaFoldDB" id="A0A346Y3U5"/>
<comment type="similarity">
    <text evidence="1 5">Belongs to the universal ribosomal protein uL29 family.</text>
</comment>
<dbReference type="GO" id="GO:0006412">
    <property type="term" value="P:translation"/>
    <property type="evidence" value="ECO:0007669"/>
    <property type="project" value="UniProtKB-UniRule"/>
</dbReference>
<dbReference type="EMBL" id="CP031165">
    <property type="protein sequence ID" value="AXV09142.1"/>
    <property type="molecule type" value="Genomic_DNA"/>
</dbReference>
<dbReference type="FunFam" id="1.10.287.310:FF:000001">
    <property type="entry name" value="50S ribosomal protein L29"/>
    <property type="match status" value="1"/>
</dbReference>
<keyword evidence="2 5" id="KW-0689">Ribosomal protein</keyword>
<evidence type="ECO:0000313" key="6">
    <source>
        <dbReference type="EMBL" id="AXV09142.1"/>
    </source>
</evidence>
<dbReference type="HAMAP" id="MF_00374">
    <property type="entry name" value="Ribosomal_uL29"/>
    <property type="match status" value="1"/>
</dbReference>
<proteinExistence type="inferred from homology"/>
<dbReference type="InterPro" id="IPR050063">
    <property type="entry name" value="Ribosomal_protein_uL29"/>
</dbReference>
<reference evidence="6 7" key="1">
    <citation type="submission" date="2018-09" db="EMBL/GenBank/DDBJ databases">
        <title>Complete genome sequence of Euzebya sp. DY32-46 isolated from seawater of Pacific Ocean.</title>
        <authorList>
            <person name="Xu L."/>
            <person name="Wu Y.-H."/>
            <person name="Xu X.-W."/>
        </authorList>
    </citation>
    <scope>NUCLEOTIDE SEQUENCE [LARGE SCALE GENOMIC DNA]</scope>
    <source>
        <strain evidence="6 7">DY32-46</strain>
    </source>
</reference>
<dbReference type="Pfam" id="PF00831">
    <property type="entry name" value="Ribosomal_L29"/>
    <property type="match status" value="1"/>
</dbReference>
<dbReference type="PANTHER" id="PTHR10916">
    <property type="entry name" value="60S RIBOSOMAL PROTEIN L35/50S RIBOSOMAL PROTEIN L29"/>
    <property type="match status" value="1"/>
</dbReference>
<dbReference type="Gene3D" id="1.10.287.310">
    <property type="match status" value="1"/>
</dbReference>
<evidence type="ECO:0000313" key="7">
    <source>
        <dbReference type="Proteomes" id="UP000264006"/>
    </source>
</evidence>
<protein>
    <recommendedName>
        <fullName evidence="4 5">Large ribosomal subunit protein uL29</fullName>
    </recommendedName>
</protein>
<dbReference type="GO" id="GO:0003735">
    <property type="term" value="F:structural constituent of ribosome"/>
    <property type="evidence" value="ECO:0007669"/>
    <property type="project" value="InterPro"/>
</dbReference>
<dbReference type="NCBIfam" id="TIGR00012">
    <property type="entry name" value="L29"/>
    <property type="match status" value="1"/>
</dbReference>
<dbReference type="Proteomes" id="UP000264006">
    <property type="component" value="Chromosome"/>
</dbReference>
<dbReference type="RefSeq" id="WP_108665840.1">
    <property type="nucleotide sequence ID" value="NZ_CAXIBR010000021.1"/>
</dbReference>
<evidence type="ECO:0000256" key="2">
    <source>
        <dbReference type="ARBA" id="ARBA00022980"/>
    </source>
</evidence>
<evidence type="ECO:0000256" key="3">
    <source>
        <dbReference type="ARBA" id="ARBA00023274"/>
    </source>
</evidence>
<keyword evidence="3 5" id="KW-0687">Ribonucleoprotein</keyword>
<dbReference type="InterPro" id="IPR036049">
    <property type="entry name" value="Ribosomal_uL29_sf"/>
</dbReference>
<evidence type="ECO:0000256" key="4">
    <source>
        <dbReference type="ARBA" id="ARBA00035204"/>
    </source>
</evidence>
<dbReference type="PANTHER" id="PTHR10916:SF0">
    <property type="entry name" value="LARGE RIBOSOMAL SUBUNIT PROTEIN UL29C"/>
    <property type="match status" value="1"/>
</dbReference>
<sequence>MRAEELRELSDSELDEKLEEFKSDLFNLRFELATGQLDNYKQLRVTRRDIARVMTVQRERLSKAAASTAEETN</sequence>